<dbReference type="PROSITE" id="PS50887">
    <property type="entry name" value="GGDEF"/>
    <property type="match status" value="1"/>
</dbReference>
<comment type="cofactor">
    <cofactor evidence="1">
        <name>Mg(2+)</name>
        <dbReference type="ChEBI" id="CHEBI:18420"/>
    </cofactor>
</comment>
<evidence type="ECO:0000313" key="7">
    <source>
        <dbReference type="EMBL" id="RTR38714.1"/>
    </source>
</evidence>
<dbReference type="PROSITE" id="PS50112">
    <property type="entry name" value="PAS"/>
    <property type="match status" value="1"/>
</dbReference>
<dbReference type="InterPro" id="IPR050469">
    <property type="entry name" value="Diguanylate_Cyclase"/>
</dbReference>
<dbReference type="InterPro" id="IPR043128">
    <property type="entry name" value="Rev_trsase/Diguanyl_cyclase"/>
</dbReference>
<protein>
    <recommendedName>
        <fullName evidence="2">diguanylate cyclase</fullName>
        <ecNumber evidence="2">2.7.7.65</ecNumber>
    </recommendedName>
</protein>
<dbReference type="FunFam" id="3.30.70.270:FF:000001">
    <property type="entry name" value="Diguanylate cyclase domain protein"/>
    <property type="match status" value="1"/>
</dbReference>
<dbReference type="SMART" id="SM00267">
    <property type="entry name" value="GGDEF"/>
    <property type="match status" value="1"/>
</dbReference>
<proteinExistence type="predicted"/>
<evidence type="ECO:0000256" key="3">
    <source>
        <dbReference type="ARBA" id="ARBA00034247"/>
    </source>
</evidence>
<dbReference type="SMART" id="SM00091">
    <property type="entry name" value="PAS"/>
    <property type="match status" value="1"/>
</dbReference>
<dbReference type="InterPro" id="IPR029787">
    <property type="entry name" value="Nucleotide_cyclase"/>
</dbReference>
<sequence>MNMDSSLDSDLISYLSDNSPMLQYLIDTLPVPIFYKDRDGNYLGCNKAFEDFIKIERRKLIGRSAFELFDRELAEIYHSADQALFENPGVQNYESVVRSTQGDERYVKFHKTSFVDNNNEVAGLIGVIFDITAQKRLESKLIEQATYDDLTGLYNRREGLHRMGELYELTRRNKMHLAVLMLDVDHFKRVNDQYGHQIGDQALQFIADSLRQTSRQSDILVRYGGEEFLLFLPDVAEGDAVTFAERYRKMLAAKAMRLSKSQQLHLTVSIGISCYRRQSLTDLIHEADIALYEAKSRDRNNVCSY</sequence>
<dbReference type="SUPFAM" id="SSF55785">
    <property type="entry name" value="PYP-like sensor domain (PAS domain)"/>
    <property type="match status" value="1"/>
</dbReference>
<dbReference type="RefSeq" id="WP_126520330.1">
    <property type="nucleotide sequence ID" value="NZ_RXNU01000005.1"/>
</dbReference>
<dbReference type="NCBIfam" id="TIGR00229">
    <property type="entry name" value="sensory_box"/>
    <property type="match status" value="1"/>
</dbReference>
<dbReference type="GO" id="GO:0052621">
    <property type="term" value="F:diguanylate cyclase activity"/>
    <property type="evidence" value="ECO:0007669"/>
    <property type="project" value="UniProtKB-EC"/>
</dbReference>
<dbReference type="OrthoDB" id="73375at2"/>
<dbReference type="PROSITE" id="PS50113">
    <property type="entry name" value="PAC"/>
    <property type="match status" value="1"/>
</dbReference>
<dbReference type="NCBIfam" id="TIGR00254">
    <property type="entry name" value="GGDEF"/>
    <property type="match status" value="1"/>
</dbReference>
<dbReference type="Pfam" id="PF08448">
    <property type="entry name" value="PAS_4"/>
    <property type="match status" value="1"/>
</dbReference>
<evidence type="ECO:0000256" key="2">
    <source>
        <dbReference type="ARBA" id="ARBA00012528"/>
    </source>
</evidence>
<reference evidence="7 8" key="1">
    <citation type="submission" date="2018-12" db="EMBL/GenBank/DDBJ databases">
        <authorList>
            <person name="Yu L."/>
        </authorList>
    </citation>
    <scope>NUCLEOTIDE SEQUENCE [LARGE SCALE GENOMIC DNA]</scope>
    <source>
        <strain evidence="7 8">HAW-EB2</strain>
    </source>
</reference>
<gene>
    <name evidence="7" type="ORF">EKG38_11100</name>
</gene>
<evidence type="ECO:0000259" key="6">
    <source>
        <dbReference type="PROSITE" id="PS50887"/>
    </source>
</evidence>
<dbReference type="InterPro" id="IPR000700">
    <property type="entry name" value="PAS-assoc_C"/>
</dbReference>
<evidence type="ECO:0000259" key="4">
    <source>
        <dbReference type="PROSITE" id="PS50112"/>
    </source>
</evidence>
<organism evidence="7 8">
    <name type="scientific">Shewanella canadensis</name>
    <dbReference type="NCBI Taxonomy" id="271096"/>
    <lineage>
        <taxon>Bacteria</taxon>
        <taxon>Pseudomonadati</taxon>
        <taxon>Pseudomonadota</taxon>
        <taxon>Gammaproteobacteria</taxon>
        <taxon>Alteromonadales</taxon>
        <taxon>Shewanellaceae</taxon>
        <taxon>Shewanella</taxon>
    </lineage>
</organism>
<dbReference type="CDD" id="cd00130">
    <property type="entry name" value="PAS"/>
    <property type="match status" value="1"/>
</dbReference>
<dbReference type="SUPFAM" id="SSF55073">
    <property type="entry name" value="Nucleotide cyclase"/>
    <property type="match status" value="1"/>
</dbReference>
<dbReference type="AlphaFoldDB" id="A0A3S0ISI0"/>
<dbReference type="Gene3D" id="3.30.450.20">
    <property type="entry name" value="PAS domain"/>
    <property type="match status" value="1"/>
</dbReference>
<dbReference type="PANTHER" id="PTHR45138:SF9">
    <property type="entry name" value="DIGUANYLATE CYCLASE DGCM-RELATED"/>
    <property type="match status" value="1"/>
</dbReference>
<dbReference type="PANTHER" id="PTHR45138">
    <property type="entry name" value="REGULATORY COMPONENTS OF SENSORY TRANSDUCTION SYSTEM"/>
    <property type="match status" value="1"/>
</dbReference>
<keyword evidence="8" id="KW-1185">Reference proteome</keyword>
<feature type="domain" description="GGDEF" evidence="6">
    <location>
        <begin position="175"/>
        <end position="305"/>
    </location>
</feature>
<name>A0A3S0ISI0_9GAMM</name>
<feature type="domain" description="PAS" evidence="4">
    <location>
        <begin position="18"/>
        <end position="100"/>
    </location>
</feature>
<dbReference type="InterPro" id="IPR000160">
    <property type="entry name" value="GGDEF_dom"/>
</dbReference>
<accession>A0A3S0ISI0</accession>
<comment type="catalytic activity">
    <reaction evidence="3">
        <text>2 GTP = 3',3'-c-di-GMP + 2 diphosphate</text>
        <dbReference type="Rhea" id="RHEA:24898"/>
        <dbReference type="ChEBI" id="CHEBI:33019"/>
        <dbReference type="ChEBI" id="CHEBI:37565"/>
        <dbReference type="ChEBI" id="CHEBI:58805"/>
        <dbReference type="EC" id="2.7.7.65"/>
    </reaction>
</comment>
<dbReference type="Pfam" id="PF00990">
    <property type="entry name" value="GGDEF"/>
    <property type="match status" value="1"/>
</dbReference>
<dbReference type="EC" id="2.7.7.65" evidence="2"/>
<evidence type="ECO:0000259" key="5">
    <source>
        <dbReference type="PROSITE" id="PS50113"/>
    </source>
</evidence>
<dbReference type="EMBL" id="RXNU01000005">
    <property type="protein sequence ID" value="RTR38714.1"/>
    <property type="molecule type" value="Genomic_DNA"/>
</dbReference>
<comment type="caution">
    <text evidence="7">The sequence shown here is derived from an EMBL/GenBank/DDBJ whole genome shotgun (WGS) entry which is preliminary data.</text>
</comment>
<dbReference type="InterPro" id="IPR035965">
    <property type="entry name" value="PAS-like_dom_sf"/>
</dbReference>
<evidence type="ECO:0000256" key="1">
    <source>
        <dbReference type="ARBA" id="ARBA00001946"/>
    </source>
</evidence>
<evidence type="ECO:0000313" key="8">
    <source>
        <dbReference type="Proteomes" id="UP000267448"/>
    </source>
</evidence>
<dbReference type="InterPro" id="IPR000014">
    <property type="entry name" value="PAS"/>
</dbReference>
<dbReference type="Proteomes" id="UP000267448">
    <property type="component" value="Unassembled WGS sequence"/>
</dbReference>
<dbReference type="CDD" id="cd01949">
    <property type="entry name" value="GGDEF"/>
    <property type="match status" value="1"/>
</dbReference>
<dbReference type="InterPro" id="IPR013656">
    <property type="entry name" value="PAS_4"/>
</dbReference>
<dbReference type="Gene3D" id="3.30.70.270">
    <property type="match status" value="1"/>
</dbReference>
<feature type="domain" description="PAC" evidence="5">
    <location>
        <begin position="91"/>
        <end position="143"/>
    </location>
</feature>